<keyword evidence="5" id="KW-0676">Redox-active center</keyword>
<evidence type="ECO:0000313" key="7">
    <source>
        <dbReference type="Proteomes" id="UP001296873"/>
    </source>
</evidence>
<name>A0ABS1DCL6_9PROT</name>
<evidence type="ECO:0008006" key="8">
    <source>
        <dbReference type="Google" id="ProtNLM"/>
    </source>
</evidence>
<evidence type="ECO:0000256" key="4">
    <source>
        <dbReference type="ARBA" id="ARBA00023186"/>
    </source>
</evidence>
<organism evidence="6 7">
    <name type="scientific">Rhodovibrio sodomensis</name>
    <dbReference type="NCBI Taxonomy" id="1088"/>
    <lineage>
        <taxon>Bacteria</taxon>
        <taxon>Pseudomonadati</taxon>
        <taxon>Pseudomonadota</taxon>
        <taxon>Alphaproteobacteria</taxon>
        <taxon>Rhodospirillales</taxon>
        <taxon>Rhodovibrionaceae</taxon>
        <taxon>Rhodovibrio</taxon>
    </lineage>
</organism>
<gene>
    <name evidence="6" type="ORF">CKO28_07495</name>
</gene>
<dbReference type="Gene3D" id="3.55.30.10">
    <property type="entry name" value="Hsp33 domain"/>
    <property type="match status" value="1"/>
</dbReference>
<dbReference type="InterPro" id="IPR016153">
    <property type="entry name" value="Heat_shock_Hsp33_N"/>
</dbReference>
<evidence type="ECO:0000256" key="3">
    <source>
        <dbReference type="ARBA" id="ARBA00023157"/>
    </source>
</evidence>
<dbReference type="CDD" id="cd00498">
    <property type="entry name" value="Hsp33"/>
    <property type="match status" value="1"/>
</dbReference>
<comment type="caution">
    <text evidence="6">The sequence shown here is derived from an EMBL/GenBank/DDBJ whole genome shotgun (WGS) entry which is preliminary data.</text>
</comment>
<dbReference type="Gene3D" id="3.90.1280.10">
    <property type="entry name" value="HSP33 redox switch-like"/>
    <property type="match status" value="1"/>
</dbReference>
<dbReference type="InterPro" id="IPR023212">
    <property type="entry name" value="Hsp33_helix_hairpin_bin_dom_sf"/>
</dbReference>
<evidence type="ECO:0000256" key="1">
    <source>
        <dbReference type="ARBA" id="ARBA00022490"/>
    </source>
</evidence>
<keyword evidence="7" id="KW-1185">Reference proteome</keyword>
<accession>A0ABS1DCL6</accession>
<dbReference type="Gene3D" id="1.10.287.480">
    <property type="entry name" value="helix hairpin bin"/>
    <property type="match status" value="1"/>
</dbReference>
<dbReference type="SUPFAM" id="SSF64397">
    <property type="entry name" value="Hsp33 domain"/>
    <property type="match status" value="1"/>
</dbReference>
<reference evidence="6 7" key="1">
    <citation type="journal article" date="2020" name="Microorganisms">
        <title>Osmotic Adaptation and Compatible Solute Biosynthesis of Phototrophic Bacteria as Revealed from Genome Analyses.</title>
        <authorList>
            <person name="Imhoff J.F."/>
            <person name="Rahn T."/>
            <person name="Kunzel S."/>
            <person name="Keller A."/>
            <person name="Neulinger S.C."/>
        </authorList>
    </citation>
    <scope>NUCLEOTIDE SEQUENCE [LARGE SCALE GENOMIC DNA]</scope>
    <source>
        <strain evidence="6 7">DSM 9895</strain>
    </source>
</reference>
<dbReference type="Pfam" id="PF01430">
    <property type="entry name" value="HSP33"/>
    <property type="match status" value="1"/>
</dbReference>
<dbReference type="EMBL" id="NRRL01000013">
    <property type="protein sequence ID" value="MBK1667877.1"/>
    <property type="molecule type" value="Genomic_DNA"/>
</dbReference>
<keyword evidence="3" id="KW-1015">Disulfide bond</keyword>
<dbReference type="SUPFAM" id="SSF118352">
    <property type="entry name" value="HSP33 redox switch-like"/>
    <property type="match status" value="1"/>
</dbReference>
<dbReference type="PANTHER" id="PTHR30111:SF1">
    <property type="entry name" value="33 KDA CHAPERONIN"/>
    <property type="match status" value="1"/>
</dbReference>
<protein>
    <recommendedName>
        <fullName evidence="8">Molecular chaperone Hsp33</fullName>
    </recommendedName>
</protein>
<dbReference type="InterPro" id="IPR000397">
    <property type="entry name" value="Heat_shock_Hsp33"/>
</dbReference>
<keyword evidence="4" id="KW-0143">Chaperone</keyword>
<dbReference type="Proteomes" id="UP001296873">
    <property type="component" value="Unassembled WGS sequence"/>
</dbReference>
<evidence type="ECO:0000256" key="2">
    <source>
        <dbReference type="ARBA" id="ARBA00022833"/>
    </source>
</evidence>
<keyword evidence="2" id="KW-0862">Zinc</keyword>
<proteinExistence type="predicted"/>
<evidence type="ECO:0000313" key="6">
    <source>
        <dbReference type="EMBL" id="MBK1667877.1"/>
    </source>
</evidence>
<sequence length="335" mass="37008">MSDGNGSGSRHGHPDLAAVRGDDDVIQPFMLERTGVRGRLVRSGPMVDAILTRHAYPAPVAQLLGEALALAGLMSGMMKYDGMFTLQMVGDGPVKMLVADFTSDGAVRGYADFDAGRVAALNLDDQAPNAEVVKLLGQGRLAYTVDHQGARDRYQGIVELNGATLAECMHHYFQQSEQVVSSIQLACGRLTEGDGTERWRAGGLMLQRLPEEAGERTVEDPDEDWRRSVILMSSVTQTEMVRPDITAHELLFRLFHEEGVRVFDTWPLKDQCRCSRERVETVLMQMDQDELQDLKTDRGLVEVTCQYCSTVYEFDDAQIEALHASARRGGQRGSG</sequence>
<dbReference type="PANTHER" id="PTHR30111">
    <property type="entry name" value="33 KDA CHAPERONIN"/>
    <property type="match status" value="1"/>
</dbReference>
<evidence type="ECO:0000256" key="5">
    <source>
        <dbReference type="ARBA" id="ARBA00023284"/>
    </source>
</evidence>
<keyword evidence="1" id="KW-0963">Cytoplasm</keyword>
<dbReference type="RefSeq" id="WP_200340040.1">
    <property type="nucleotide sequence ID" value="NZ_NRRL01000013.1"/>
</dbReference>
<dbReference type="PIRSF" id="PIRSF005261">
    <property type="entry name" value="Heat_shock_Hsp33"/>
    <property type="match status" value="1"/>
</dbReference>
<dbReference type="InterPro" id="IPR016154">
    <property type="entry name" value="Heat_shock_Hsp33_C"/>
</dbReference>